<dbReference type="AlphaFoldDB" id="A0A507BFL3"/>
<keyword evidence="1" id="KW-0413">Isomerase</keyword>
<feature type="domain" description="Diels-Alderase N-terminal" evidence="4">
    <location>
        <begin position="4"/>
        <end position="230"/>
    </location>
</feature>
<accession>A0A507BFL3</accession>
<keyword evidence="6" id="KW-1185">Reference proteome</keyword>
<protein>
    <submittedName>
        <fullName evidence="5">Uncharacterized protein</fullName>
    </submittedName>
</protein>
<sequence length="395" mass="42291">MANTFVSFLDATGDSIVSGPVPVESFVPRSANLFPKMPNGINDEGWELWEFDGISADGETSVATSFYRDARSLEEGGFHVDVNAIWPDGTKWGGELYFAQSVISALGGDYPHDGQLHGVWKSGKEGGASASFSISSDCSSAIVHFSSPGRVTGTIMIRALGDNLVSRLPETEGAALLSPSVHYLFPMGPAAATANLSFVMQDEASGTSASERQLTLDEDEAASGAMVRGWSCSAWPRFMIDAYYVCGKIGPYHLQLIRIVSTAADGHKSHVAARLYCGNELVCAANEAMDMATAETQDAPQRDTLVVDKVMDGKGVAGAFLDKNTGYLIEFRQGGGWRSRKRWHFELSHKRAWWSDYTSDRGTGKSGFIETIRGGSDGEIGYQGVGGGGQLQLPG</sequence>
<gene>
    <name evidence="5" type="ORF">E0L32_012147</name>
</gene>
<reference evidence="5 6" key="1">
    <citation type="submission" date="2019-06" db="EMBL/GenBank/DDBJ databases">
        <title>Draft genome sequence of the filamentous fungus Phialemoniopsis curvata isolated from diesel fuel.</title>
        <authorList>
            <person name="Varaljay V.A."/>
            <person name="Lyon W.J."/>
            <person name="Crouch A.L."/>
            <person name="Drake C.E."/>
            <person name="Hollomon J.M."/>
            <person name="Nadeau L.J."/>
            <person name="Nunn H.S."/>
            <person name="Stevenson B.S."/>
            <person name="Bojanowski C.L."/>
            <person name="Crookes-Goodson W.J."/>
        </authorList>
    </citation>
    <scope>NUCLEOTIDE SEQUENCE [LARGE SCALE GENOMIC DNA]</scope>
    <source>
        <strain evidence="5 6">D216</strain>
    </source>
</reference>
<organism evidence="5 6">
    <name type="scientific">Thyridium curvatum</name>
    <dbReference type="NCBI Taxonomy" id="1093900"/>
    <lineage>
        <taxon>Eukaryota</taxon>
        <taxon>Fungi</taxon>
        <taxon>Dikarya</taxon>
        <taxon>Ascomycota</taxon>
        <taxon>Pezizomycotina</taxon>
        <taxon>Sordariomycetes</taxon>
        <taxon>Sordariomycetidae</taxon>
        <taxon>Thyridiales</taxon>
        <taxon>Thyridiaceae</taxon>
        <taxon>Thyridium</taxon>
    </lineage>
</organism>
<comment type="caution">
    <text evidence="5">The sequence shown here is derived from an EMBL/GenBank/DDBJ whole genome shotgun (WGS) entry which is preliminary data.</text>
</comment>
<dbReference type="Pfam" id="PF24137">
    <property type="entry name" value="DA_N"/>
    <property type="match status" value="1"/>
</dbReference>
<dbReference type="InterPro" id="IPR054499">
    <property type="entry name" value="DA_C"/>
</dbReference>
<dbReference type="Proteomes" id="UP000319257">
    <property type="component" value="Unassembled WGS sequence"/>
</dbReference>
<dbReference type="GO" id="GO:0016853">
    <property type="term" value="F:isomerase activity"/>
    <property type="evidence" value="ECO:0007669"/>
    <property type="project" value="UniProtKB-KW"/>
</dbReference>
<name>A0A507BFL3_9PEZI</name>
<dbReference type="OrthoDB" id="5344254at2759"/>
<evidence type="ECO:0000313" key="6">
    <source>
        <dbReference type="Proteomes" id="UP000319257"/>
    </source>
</evidence>
<dbReference type="GeneID" id="41979594"/>
<dbReference type="InParanoid" id="A0A507BFL3"/>
<evidence type="ECO:0000256" key="1">
    <source>
        <dbReference type="ARBA" id="ARBA00023235"/>
    </source>
</evidence>
<feature type="domain" description="Diels-Alderase C-terminal" evidence="3">
    <location>
        <begin position="234"/>
        <end position="393"/>
    </location>
</feature>
<evidence type="ECO:0000256" key="2">
    <source>
        <dbReference type="ARBA" id="ARBA00046325"/>
    </source>
</evidence>
<dbReference type="STRING" id="1093900.A0A507BFL3"/>
<dbReference type="InterPro" id="IPR056402">
    <property type="entry name" value="DA_N"/>
</dbReference>
<evidence type="ECO:0000259" key="4">
    <source>
        <dbReference type="Pfam" id="PF24137"/>
    </source>
</evidence>
<comment type="similarity">
    <text evidence="2">Belongs to the Diels-Alderase family.</text>
</comment>
<proteinExistence type="inferred from homology"/>
<evidence type="ECO:0000259" key="3">
    <source>
        <dbReference type="Pfam" id="PF22903"/>
    </source>
</evidence>
<dbReference type="Pfam" id="PF22903">
    <property type="entry name" value="DA_C"/>
    <property type="match status" value="1"/>
</dbReference>
<evidence type="ECO:0000313" key="5">
    <source>
        <dbReference type="EMBL" id="TPX17554.1"/>
    </source>
</evidence>
<dbReference type="EMBL" id="SKBQ01000139">
    <property type="protein sequence ID" value="TPX17554.1"/>
    <property type="molecule type" value="Genomic_DNA"/>
</dbReference>
<dbReference type="RefSeq" id="XP_030999265.1">
    <property type="nucleotide sequence ID" value="XM_031134955.1"/>
</dbReference>